<accession>A0A0E9S1V6</accession>
<dbReference type="AlphaFoldDB" id="A0A0E9S1V6"/>
<sequence length="20" mass="2087">MESVTPLRAQSLSAVTLKVG</sequence>
<proteinExistence type="predicted"/>
<name>A0A0E9S1V6_ANGAN</name>
<evidence type="ECO:0000313" key="1">
    <source>
        <dbReference type="EMBL" id="JAH34660.1"/>
    </source>
</evidence>
<organism evidence="1">
    <name type="scientific">Anguilla anguilla</name>
    <name type="common">European freshwater eel</name>
    <name type="synonym">Muraena anguilla</name>
    <dbReference type="NCBI Taxonomy" id="7936"/>
    <lineage>
        <taxon>Eukaryota</taxon>
        <taxon>Metazoa</taxon>
        <taxon>Chordata</taxon>
        <taxon>Craniata</taxon>
        <taxon>Vertebrata</taxon>
        <taxon>Euteleostomi</taxon>
        <taxon>Actinopterygii</taxon>
        <taxon>Neopterygii</taxon>
        <taxon>Teleostei</taxon>
        <taxon>Anguilliformes</taxon>
        <taxon>Anguillidae</taxon>
        <taxon>Anguilla</taxon>
    </lineage>
</organism>
<reference evidence="1" key="2">
    <citation type="journal article" date="2015" name="Fish Shellfish Immunol.">
        <title>Early steps in the European eel (Anguilla anguilla)-Vibrio vulnificus interaction in the gills: Role of the RtxA13 toxin.</title>
        <authorList>
            <person name="Callol A."/>
            <person name="Pajuelo D."/>
            <person name="Ebbesson L."/>
            <person name="Teles M."/>
            <person name="MacKenzie S."/>
            <person name="Amaro C."/>
        </authorList>
    </citation>
    <scope>NUCLEOTIDE SEQUENCE</scope>
</reference>
<reference evidence="1" key="1">
    <citation type="submission" date="2014-11" db="EMBL/GenBank/DDBJ databases">
        <authorList>
            <person name="Amaro Gonzalez C."/>
        </authorList>
    </citation>
    <scope>NUCLEOTIDE SEQUENCE</scope>
</reference>
<protein>
    <submittedName>
        <fullName evidence="1">Uncharacterized protein</fullName>
    </submittedName>
</protein>
<dbReference type="EMBL" id="GBXM01073917">
    <property type="protein sequence ID" value="JAH34660.1"/>
    <property type="molecule type" value="Transcribed_RNA"/>
</dbReference>